<comment type="caution">
    <text evidence="1">The sequence shown here is derived from an EMBL/GenBank/DDBJ whole genome shotgun (WGS) entry which is preliminary data.</text>
</comment>
<dbReference type="EMBL" id="CAUYUJ010001984">
    <property type="protein sequence ID" value="CAK0798610.1"/>
    <property type="molecule type" value="Genomic_DNA"/>
</dbReference>
<organism evidence="1 2">
    <name type="scientific">Prorocentrum cordatum</name>
    <dbReference type="NCBI Taxonomy" id="2364126"/>
    <lineage>
        <taxon>Eukaryota</taxon>
        <taxon>Sar</taxon>
        <taxon>Alveolata</taxon>
        <taxon>Dinophyceae</taxon>
        <taxon>Prorocentrales</taxon>
        <taxon>Prorocentraceae</taxon>
        <taxon>Prorocentrum</taxon>
    </lineage>
</organism>
<evidence type="ECO:0000313" key="1">
    <source>
        <dbReference type="EMBL" id="CAK0798610.1"/>
    </source>
</evidence>
<dbReference type="Proteomes" id="UP001189429">
    <property type="component" value="Unassembled WGS sequence"/>
</dbReference>
<proteinExistence type="predicted"/>
<name>A0ABN9Q247_9DINO</name>
<accession>A0ABN9Q247</accession>
<gene>
    <name evidence="1" type="ORF">PCOR1329_LOCUS7317</name>
</gene>
<feature type="non-terminal residue" evidence="1">
    <location>
        <position position="354"/>
    </location>
</feature>
<sequence>MRVGAVKARGRLPRGAALGLASLASTSGWKRDPLTILTRTALMTFVEMVRASRLPEAAARSCLARGLAIAQKQHPWLHDAKGSVYEVRRLSPAVSGHVVSLGCCVAIGLEEVARQGPHMWGSSAPPIWQPLLDPTGHRSAVWGLHHQRALRSLVQNAHWQAAEEVEGLGYPFTELFARELFADVSELFQWPTRPLGDYFQCSTSRLEIRPYLSDYPNLRAAGWSVVVHDVSRKLLAEAWGAVPLSEGPEQLARDGEDYAVKVLTDAVASRPEAAASASCERVHLWAGRAGRLQDATVVKVKAHLGQSAVRNGQTTQLELDRADMRAKEGAAAARAPLADIQCLEGCRVIARQAA</sequence>
<keyword evidence="2" id="KW-1185">Reference proteome</keyword>
<evidence type="ECO:0000313" key="2">
    <source>
        <dbReference type="Proteomes" id="UP001189429"/>
    </source>
</evidence>
<protein>
    <submittedName>
        <fullName evidence="1">Uncharacterized protein</fullName>
    </submittedName>
</protein>
<reference evidence="1" key="1">
    <citation type="submission" date="2023-10" db="EMBL/GenBank/DDBJ databases">
        <authorList>
            <person name="Chen Y."/>
            <person name="Shah S."/>
            <person name="Dougan E. K."/>
            <person name="Thang M."/>
            <person name="Chan C."/>
        </authorList>
    </citation>
    <scope>NUCLEOTIDE SEQUENCE [LARGE SCALE GENOMIC DNA]</scope>
</reference>